<feature type="transmembrane region" description="Helical" evidence="1">
    <location>
        <begin position="39"/>
        <end position="60"/>
    </location>
</feature>
<dbReference type="EMBL" id="MSPP01000004">
    <property type="protein sequence ID" value="OUD08743.1"/>
    <property type="molecule type" value="Genomic_DNA"/>
</dbReference>
<sequence>MDTQFTACPPPLAAFDKIEKRLFAEPWYRKFGLPLLTPVQWIGIIITGLIALKLGLLFLVGD</sequence>
<keyword evidence="3" id="KW-1185">Reference proteome</keyword>
<keyword evidence="1" id="KW-0472">Membrane</keyword>
<proteinExistence type="predicted"/>
<keyword evidence="1" id="KW-0812">Transmembrane</keyword>
<accession>A0A251WXR2</accession>
<organism evidence="2 3">
    <name type="scientific">Marivivens niveibacter</name>
    <dbReference type="NCBI Taxonomy" id="1930667"/>
    <lineage>
        <taxon>Bacteria</taxon>
        <taxon>Pseudomonadati</taxon>
        <taxon>Pseudomonadota</taxon>
        <taxon>Alphaproteobacteria</taxon>
        <taxon>Rhodobacterales</taxon>
        <taxon>Paracoccaceae</taxon>
        <taxon>Marivivens group</taxon>
        <taxon>Marivivens</taxon>
    </lineage>
</organism>
<protein>
    <submittedName>
        <fullName evidence="2">Uncharacterized protein</fullName>
    </submittedName>
</protein>
<name>A0A251WXR2_9RHOB</name>
<keyword evidence="1" id="KW-1133">Transmembrane helix</keyword>
<evidence type="ECO:0000313" key="3">
    <source>
        <dbReference type="Proteomes" id="UP000194664"/>
    </source>
</evidence>
<evidence type="ECO:0000256" key="1">
    <source>
        <dbReference type="SAM" id="Phobius"/>
    </source>
</evidence>
<comment type="caution">
    <text evidence="2">The sequence shown here is derived from an EMBL/GenBank/DDBJ whole genome shotgun (WGS) entry which is preliminary data.</text>
</comment>
<evidence type="ECO:0000313" key="2">
    <source>
        <dbReference type="EMBL" id="OUD08743.1"/>
    </source>
</evidence>
<gene>
    <name evidence="2" type="ORF">BVC71_12505</name>
</gene>
<reference evidence="2 3" key="1">
    <citation type="submission" date="2016-12" db="EMBL/GenBank/DDBJ databases">
        <title>The draft genome sequence of HSLHS2.</title>
        <authorList>
            <person name="Hu D."/>
            <person name="Wang L."/>
            <person name="Shao Z."/>
        </authorList>
    </citation>
    <scope>NUCLEOTIDE SEQUENCE [LARGE SCALE GENOMIC DNA]</scope>
    <source>
        <strain evidence="2">MCCC 1A06712</strain>
    </source>
</reference>
<dbReference type="AlphaFoldDB" id="A0A251WXR2"/>
<dbReference type="Proteomes" id="UP000194664">
    <property type="component" value="Unassembled WGS sequence"/>
</dbReference>